<dbReference type="EMBL" id="JAZBJZ010000108">
    <property type="protein sequence ID" value="MEE3719040.1"/>
    <property type="molecule type" value="Genomic_DNA"/>
</dbReference>
<evidence type="ECO:0000313" key="2">
    <source>
        <dbReference type="EMBL" id="MEE3719040.1"/>
    </source>
</evidence>
<dbReference type="Pfam" id="PF20409">
    <property type="entry name" value="SnoaL_5"/>
    <property type="match status" value="1"/>
</dbReference>
<sequence>MSTITATDLRANFEEIKTLVLQGKAMEAFEKYYGENVTMQENENPATVGKAANRERELDFFSKVTEFRGAEVKAVAYGEDVIISEWFVDYTHAEWGKVTHDQVSVQRWKDGKVVHERFYYGA</sequence>
<dbReference type="Proteomes" id="UP001333818">
    <property type="component" value="Unassembled WGS sequence"/>
</dbReference>
<dbReference type="PANTHER" id="PTHR34003:SF2">
    <property type="entry name" value="SNOAL-LIKE DOMAIN-CONTAINING PROTEIN"/>
    <property type="match status" value="1"/>
</dbReference>
<organism evidence="2 3">
    <name type="scientific">Tumidithrix elongata BACA0141</name>
    <dbReference type="NCBI Taxonomy" id="2716417"/>
    <lineage>
        <taxon>Bacteria</taxon>
        <taxon>Bacillati</taxon>
        <taxon>Cyanobacteriota</taxon>
        <taxon>Cyanophyceae</taxon>
        <taxon>Pseudanabaenales</taxon>
        <taxon>Pseudanabaenaceae</taxon>
        <taxon>Tumidithrix</taxon>
        <taxon>Tumidithrix elongata</taxon>
    </lineage>
</organism>
<proteinExistence type="predicted"/>
<dbReference type="AlphaFoldDB" id="A0AAW9Q733"/>
<gene>
    <name evidence="2" type="ORF">V2H45_20045</name>
</gene>
<dbReference type="Gene3D" id="3.10.450.50">
    <property type="match status" value="1"/>
</dbReference>
<dbReference type="SUPFAM" id="SSF54427">
    <property type="entry name" value="NTF2-like"/>
    <property type="match status" value="1"/>
</dbReference>
<dbReference type="PANTHER" id="PTHR34003">
    <property type="entry name" value="BLL2395 PROTEIN"/>
    <property type="match status" value="1"/>
</dbReference>
<keyword evidence="3" id="KW-1185">Reference proteome</keyword>
<evidence type="ECO:0000313" key="3">
    <source>
        <dbReference type="Proteomes" id="UP001333818"/>
    </source>
</evidence>
<feature type="domain" description="SnoaL-like" evidence="1">
    <location>
        <begin position="16"/>
        <end position="120"/>
    </location>
</feature>
<name>A0AAW9Q733_9CYAN</name>
<reference evidence="2" key="1">
    <citation type="submission" date="2024-01" db="EMBL/GenBank/DDBJ databases">
        <title>Bank of Algae and Cyanobacteria of the Azores (BACA) strain genomes.</title>
        <authorList>
            <person name="Luz R."/>
            <person name="Cordeiro R."/>
            <person name="Fonseca A."/>
            <person name="Goncalves V."/>
        </authorList>
    </citation>
    <scope>NUCLEOTIDE SEQUENCE</scope>
    <source>
        <strain evidence="2">BACA0141</strain>
    </source>
</reference>
<protein>
    <submittedName>
        <fullName evidence="2">SnoaL-like domain-containing protein</fullName>
    </submittedName>
</protein>
<dbReference type="InterPro" id="IPR032710">
    <property type="entry name" value="NTF2-like_dom_sf"/>
</dbReference>
<comment type="caution">
    <text evidence="2">The sequence shown here is derived from an EMBL/GenBank/DDBJ whole genome shotgun (WGS) entry which is preliminary data.</text>
</comment>
<evidence type="ECO:0000259" key="1">
    <source>
        <dbReference type="Pfam" id="PF20409"/>
    </source>
</evidence>
<accession>A0AAW9Q733</accession>
<dbReference type="InterPro" id="IPR046860">
    <property type="entry name" value="SnoaL_5"/>
</dbReference>
<dbReference type="RefSeq" id="WP_330485476.1">
    <property type="nucleotide sequence ID" value="NZ_JAZBJZ010000108.1"/>
</dbReference>